<proteinExistence type="predicted"/>
<dbReference type="AlphaFoldDB" id="A0A9X0AZI4"/>
<keyword evidence="2" id="KW-1185">Reference proteome</keyword>
<dbReference type="OrthoDB" id="2988756at2759"/>
<name>A0A9X0AZI4_9HELO</name>
<accession>A0A9X0AZI4</accession>
<evidence type="ECO:0000313" key="2">
    <source>
        <dbReference type="Proteomes" id="UP001152300"/>
    </source>
</evidence>
<protein>
    <submittedName>
        <fullName evidence="1">Uncharacterized protein</fullName>
    </submittedName>
</protein>
<organism evidence="1 2">
    <name type="scientific">Sclerotinia nivalis</name>
    <dbReference type="NCBI Taxonomy" id="352851"/>
    <lineage>
        <taxon>Eukaryota</taxon>
        <taxon>Fungi</taxon>
        <taxon>Dikarya</taxon>
        <taxon>Ascomycota</taxon>
        <taxon>Pezizomycotina</taxon>
        <taxon>Leotiomycetes</taxon>
        <taxon>Helotiales</taxon>
        <taxon>Sclerotiniaceae</taxon>
        <taxon>Sclerotinia</taxon>
    </lineage>
</organism>
<dbReference type="EMBL" id="JAPEIS010000001">
    <property type="protein sequence ID" value="KAJ8071831.1"/>
    <property type="molecule type" value="Genomic_DNA"/>
</dbReference>
<sequence length="82" mass="9335">MSGAVWSSIECNIGIVCASVPPFKPLFDRFFLSLISRPVGASHPKRPSRLELRHNAGNYIKQNNKNEYELESGKKRKVENYL</sequence>
<gene>
    <name evidence="1" type="ORF">OCU04_002144</name>
</gene>
<comment type="caution">
    <text evidence="1">The sequence shown here is derived from an EMBL/GenBank/DDBJ whole genome shotgun (WGS) entry which is preliminary data.</text>
</comment>
<dbReference type="Proteomes" id="UP001152300">
    <property type="component" value="Unassembled WGS sequence"/>
</dbReference>
<evidence type="ECO:0000313" key="1">
    <source>
        <dbReference type="EMBL" id="KAJ8071831.1"/>
    </source>
</evidence>
<reference evidence="1" key="1">
    <citation type="submission" date="2022-11" db="EMBL/GenBank/DDBJ databases">
        <title>Genome Resource of Sclerotinia nivalis Strain SnTB1, a Plant Pathogen Isolated from American Ginseng.</title>
        <authorList>
            <person name="Fan S."/>
        </authorList>
    </citation>
    <scope>NUCLEOTIDE SEQUENCE</scope>
    <source>
        <strain evidence="1">SnTB1</strain>
    </source>
</reference>